<keyword evidence="4" id="KW-1185">Reference proteome</keyword>
<feature type="domain" description="4Fe-4S Wbl-type" evidence="2">
    <location>
        <begin position="38"/>
        <end position="101"/>
    </location>
</feature>
<organism evidence="3 4">
    <name type="scientific">Nocardia aurantia</name>
    <dbReference type="NCBI Taxonomy" id="2585199"/>
    <lineage>
        <taxon>Bacteria</taxon>
        <taxon>Bacillati</taxon>
        <taxon>Actinomycetota</taxon>
        <taxon>Actinomycetes</taxon>
        <taxon>Mycobacteriales</taxon>
        <taxon>Nocardiaceae</taxon>
        <taxon>Nocardia</taxon>
    </lineage>
</organism>
<evidence type="ECO:0000313" key="3">
    <source>
        <dbReference type="EMBL" id="MQY28206.1"/>
    </source>
</evidence>
<accession>A0A7K0DR06</accession>
<evidence type="ECO:0000256" key="1">
    <source>
        <dbReference type="SAM" id="MobiDB-lite"/>
    </source>
</evidence>
<sequence length="157" mass="16960">MTTTRYLVPAIQTRPSRASAPLPHAPASRPAQSKQQPACAGSPNTWDLDAGTPDSWRTAVQTCRSCPLFAECGRQAQALIARGDGPRAVIWAGVAYDNAGKVVENLDCHRTNSVDNRRPLRIIRHGVRPEAVEPAPATPRRHLVLGRPLRPTGTGAY</sequence>
<dbReference type="AlphaFoldDB" id="A0A7K0DR06"/>
<dbReference type="InterPro" id="IPR034768">
    <property type="entry name" value="4FE4S_WBL"/>
</dbReference>
<comment type="caution">
    <text evidence="3">The sequence shown here is derived from an EMBL/GenBank/DDBJ whole genome shotgun (WGS) entry which is preliminary data.</text>
</comment>
<name>A0A7K0DR06_9NOCA</name>
<dbReference type="OrthoDB" id="4463109at2"/>
<feature type="region of interest" description="Disordered" evidence="1">
    <location>
        <begin position="1"/>
        <end position="52"/>
    </location>
</feature>
<reference evidence="3 4" key="1">
    <citation type="submission" date="2019-10" db="EMBL/GenBank/DDBJ databases">
        <title>Nocardia macrotermitis sp. nov. and Nocardia aurantia sp. nov., isolated from the gut of fungus growing-termite Macrotermes natalensis.</title>
        <authorList>
            <person name="Benndorf R."/>
            <person name="Schwitalla J."/>
            <person name="Martin K."/>
            <person name="De Beer W."/>
            <person name="Kaster A.-K."/>
            <person name="Vollmers J."/>
            <person name="Poulsen M."/>
            <person name="Beemelmanns C."/>
        </authorList>
    </citation>
    <scope>NUCLEOTIDE SEQUENCE [LARGE SCALE GENOMIC DNA]</scope>
    <source>
        <strain evidence="3 4">RB56</strain>
    </source>
</reference>
<evidence type="ECO:0000313" key="4">
    <source>
        <dbReference type="Proteomes" id="UP000431401"/>
    </source>
</evidence>
<evidence type="ECO:0000259" key="2">
    <source>
        <dbReference type="PROSITE" id="PS51674"/>
    </source>
</evidence>
<gene>
    <name evidence="3" type="ORF">NRB56_37890</name>
</gene>
<dbReference type="RefSeq" id="WP_153344002.1">
    <property type="nucleotide sequence ID" value="NZ_WEGI01000008.1"/>
</dbReference>
<dbReference type="EMBL" id="WEGI01000008">
    <property type="protein sequence ID" value="MQY28206.1"/>
    <property type="molecule type" value="Genomic_DNA"/>
</dbReference>
<dbReference type="PROSITE" id="PS51674">
    <property type="entry name" value="4FE4S_WBL"/>
    <property type="match status" value="1"/>
</dbReference>
<proteinExistence type="predicted"/>
<dbReference type="Proteomes" id="UP000431401">
    <property type="component" value="Unassembled WGS sequence"/>
</dbReference>
<protein>
    <recommendedName>
        <fullName evidence="2">4Fe-4S Wbl-type domain-containing protein</fullName>
    </recommendedName>
</protein>